<gene>
    <name evidence="6" type="ORF">F4561_005304</name>
</gene>
<dbReference type="RefSeq" id="WP_246437293.1">
    <property type="nucleotide sequence ID" value="NZ_JACHJT010000001.1"/>
</dbReference>
<dbReference type="InterPro" id="IPR027417">
    <property type="entry name" value="P-loop_NTPase"/>
</dbReference>
<accession>A0A7W7W628</accession>
<dbReference type="GO" id="GO:0016887">
    <property type="term" value="F:ATP hydrolysis activity"/>
    <property type="evidence" value="ECO:0007669"/>
    <property type="project" value="InterPro"/>
</dbReference>
<proteinExistence type="predicted"/>
<evidence type="ECO:0000256" key="3">
    <source>
        <dbReference type="ARBA" id="ARBA00023054"/>
    </source>
</evidence>
<dbReference type="EMBL" id="JACHJT010000001">
    <property type="protein sequence ID" value="MBB4934484.1"/>
    <property type="molecule type" value="Genomic_DNA"/>
</dbReference>
<dbReference type="InterPro" id="IPR050168">
    <property type="entry name" value="AAA_ATPase_domain"/>
</dbReference>
<feature type="region of interest" description="Disordered" evidence="4">
    <location>
        <begin position="23"/>
        <end position="111"/>
    </location>
</feature>
<keyword evidence="2" id="KW-0067">ATP-binding</keyword>
<keyword evidence="3" id="KW-0175">Coiled coil</keyword>
<sequence>MAELLLDGGDPSAAIPHIATALQQDSESAKAKELMSRALGTPVSPAEAAAAHPPEETPAPVEPPPERKPEPGAGVGFGFSEPDGGVATMGREEPGSGHGNGPTSWSDIGPDPLMPADFPPERERVTLDDVAGMRNVKDRLNASFLMPMRNEELRKAYAKSLRGGLLLYGPPGCGKTFIAKAVAGEMGAKFLSVSVADILDSKTGGSEANLQALFRQARQYRPSVVFLDELDAMGGRRGAASSVLRPLVTQLLTELDSVEEDNEGVFFLAATNHPWDIDSALKRPGRLDRMLFVPPPDKEARATVVTTALKDRPASGIDDDKIAKHTEGFSGADLAHLVDTAAERALLDSARSGQVRPITMDDFREALGEVRPSTGPWLETAKNVVEFSGDGSYDELATYIRSQRRSRR</sequence>
<dbReference type="PANTHER" id="PTHR23077">
    <property type="entry name" value="AAA-FAMILY ATPASE"/>
    <property type="match status" value="1"/>
</dbReference>
<dbReference type="Pfam" id="PF17862">
    <property type="entry name" value="AAA_lid_3"/>
    <property type="match status" value="1"/>
</dbReference>
<dbReference type="FunFam" id="3.40.50.300:FF:001025">
    <property type="entry name" value="ATPase family, AAA domain-containing 2B"/>
    <property type="match status" value="1"/>
</dbReference>
<evidence type="ECO:0000313" key="7">
    <source>
        <dbReference type="Proteomes" id="UP000523007"/>
    </source>
</evidence>
<dbReference type="AlphaFoldDB" id="A0A7W7W628"/>
<dbReference type="Gene3D" id="1.10.8.60">
    <property type="match status" value="1"/>
</dbReference>
<evidence type="ECO:0000259" key="5">
    <source>
        <dbReference type="SMART" id="SM00382"/>
    </source>
</evidence>
<protein>
    <submittedName>
        <fullName evidence="6">SpoVK/Ycf46/Vps4 family AAA+-type ATPase</fullName>
    </submittedName>
</protein>
<evidence type="ECO:0000256" key="1">
    <source>
        <dbReference type="ARBA" id="ARBA00022741"/>
    </source>
</evidence>
<dbReference type="InterPro" id="IPR003959">
    <property type="entry name" value="ATPase_AAA_core"/>
</dbReference>
<dbReference type="Proteomes" id="UP000523007">
    <property type="component" value="Unassembled WGS sequence"/>
</dbReference>
<dbReference type="InterPro" id="IPR003593">
    <property type="entry name" value="AAA+_ATPase"/>
</dbReference>
<keyword evidence="1" id="KW-0547">Nucleotide-binding</keyword>
<organism evidence="6 7">
    <name type="scientific">Lipingzhangella halophila</name>
    <dbReference type="NCBI Taxonomy" id="1783352"/>
    <lineage>
        <taxon>Bacteria</taxon>
        <taxon>Bacillati</taxon>
        <taxon>Actinomycetota</taxon>
        <taxon>Actinomycetes</taxon>
        <taxon>Streptosporangiales</taxon>
        <taxon>Nocardiopsidaceae</taxon>
        <taxon>Lipingzhangella</taxon>
    </lineage>
</organism>
<dbReference type="GO" id="GO:0005524">
    <property type="term" value="F:ATP binding"/>
    <property type="evidence" value="ECO:0007669"/>
    <property type="project" value="UniProtKB-KW"/>
</dbReference>
<name>A0A7W7W628_9ACTN</name>
<feature type="domain" description="AAA+ ATPase" evidence="5">
    <location>
        <begin position="161"/>
        <end position="297"/>
    </location>
</feature>
<dbReference type="Gene3D" id="3.40.50.300">
    <property type="entry name" value="P-loop containing nucleotide triphosphate hydrolases"/>
    <property type="match status" value="1"/>
</dbReference>
<dbReference type="PANTHER" id="PTHR23077:SF171">
    <property type="entry name" value="NUCLEAR VALOSIN-CONTAINING PROTEIN-LIKE"/>
    <property type="match status" value="1"/>
</dbReference>
<dbReference type="InterPro" id="IPR041569">
    <property type="entry name" value="AAA_lid_3"/>
</dbReference>
<reference evidence="6 7" key="1">
    <citation type="submission" date="2020-08" db="EMBL/GenBank/DDBJ databases">
        <title>Sequencing the genomes of 1000 actinobacteria strains.</title>
        <authorList>
            <person name="Klenk H.-P."/>
        </authorList>
    </citation>
    <scope>NUCLEOTIDE SEQUENCE [LARGE SCALE GENOMIC DNA]</scope>
    <source>
        <strain evidence="6 7">DSM 102030</strain>
    </source>
</reference>
<dbReference type="SUPFAM" id="SSF52540">
    <property type="entry name" value="P-loop containing nucleoside triphosphate hydrolases"/>
    <property type="match status" value="1"/>
</dbReference>
<evidence type="ECO:0000313" key="6">
    <source>
        <dbReference type="EMBL" id="MBB4934484.1"/>
    </source>
</evidence>
<comment type="caution">
    <text evidence="6">The sequence shown here is derived from an EMBL/GenBank/DDBJ whole genome shotgun (WGS) entry which is preliminary data.</text>
</comment>
<dbReference type="Pfam" id="PF00004">
    <property type="entry name" value="AAA"/>
    <property type="match status" value="1"/>
</dbReference>
<evidence type="ECO:0000256" key="2">
    <source>
        <dbReference type="ARBA" id="ARBA00022840"/>
    </source>
</evidence>
<evidence type="ECO:0000256" key="4">
    <source>
        <dbReference type="SAM" id="MobiDB-lite"/>
    </source>
</evidence>
<dbReference type="SMART" id="SM00382">
    <property type="entry name" value="AAA"/>
    <property type="match status" value="1"/>
</dbReference>
<keyword evidence="7" id="KW-1185">Reference proteome</keyword>